<dbReference type="PANTHER" id="PTHR43031:SF18">
    <property type="entry name" value="RHODANESE-RELATED SULFURTRANSFERASES"/>
    <property type="match status" value="1"/>
</dbReference>
<reference evidence="4 5" key="2">
    <citation type="submission" date="2016-11" db="EMBL/GenBank/DDBJ databases">
        <authorList>
            <person name="Jaros S."/>
            <person name="Januszkiewicz K."/>
            <person name="Wedrychowicz H."/>
        </authorList>
    </citation>
    <scope>NUCLEOTIDE SEQUENCE [LARGE SCALE GENOMIC DNA]</scope>
    <source>
        <strain evidence="4 5">DSM 22330</strain>
    </source>
</reference>
<reference evidence="3 6" key="1">
    <citation type="submission" date="2014-12" db="EMBL/GenBank/DDBJ databases">
        <title>Draft genome sequences of 10 type strains of Lactococcus.</title>
        <authorList>
            <person name="Sun Z."/>
            <person name="Zhong Z."/>
            <person name="Liu W."/>
            <person name="Zhang W."/>
            <person name="Zhang H."/>
        </authorList>
    </citation>
    <scope>NUCLEOTIDE SEQUENCE [LARGE SCALE GENOMIC DNA]</scope>
    <source>
        <strain evidence="3 6">DSM 22330</strain>
    </source>
</reference>
<keyword evidence="1" id="KW-1133">Transmembrane helix</keyword>
<evidence type="ECO:0000256" key="1">
    <source>
        <dbReference type="SAM" id="Phobius"/>
    </source>
</evidence>
<dbReference type="SMART" id="SM00450">
    <property type="entry name" value="RHOD"/>
    <property type="match status" value="1"/>
</dbReference>
<dbReference type="AlphaFoldDB" id="A0A1K2H833"/>
<dbReference type="CDD" id="cd00158">
    <property type="entry name" value="RHOD"/>
    <property type="match status" value="1"/>
</dbReference>
<dbReference type="Proteomes" id="UP000185655">
    <property type="component" value="Unassembled WGS sequence"/>
</dbReference>
<dbReference type="InterPro" id="IPR036873">
    <property type="entry name" value="Rhodanese-like_dom_sf"/>
</dbReference>
<dbReference type="EMBL" id="FPKS01000003">
    <property type="protein sequence ID" value="SFZ72786.1"/>
    <property type="molecule type" value="Genomic_DNA"/>
</dbReference>
<dbReference type="SUPFAM" id="SSF52821">
    <property type="entry name" value="Rhodanese/Cell cycle control phosphatase"/>
    <property type="match status" value="1"/>
</dbReference>
<keyword evidence="1" id="KW-0812">Transmembrane</keyword>
<keyword evidence="4" id="KW-0808">Transferase</keyword>
<gene>
    <name evidence="3" type="ORF">RR45_GL001921</name>
    <name evidence="4" type="ORF">SAMN02746068_00646</name>
</gene>
<evidence type="ECO:0000313" key="4">
    <source>
        <dbReference type="EMBL" id="SFZ72786.1"/>
    </source>
</evidence>
<sequence>MWLIINIILILVIIAMFAYPYINKFRIKSVAKIVDNADFAEQIVGGQLIDLRESSAFRIIHILGARNLPFSQFDQSISAIRKDKAVLLYEDAKPVFAIRAALKLKKAGYTNIVILKTGIKGWHGKTKKGA</sequence>
<evidence type="ECO:0000313" key="5">
    <source>
        <dbReference type="Proteomes" id="UP000185655"/>
    </source>
</evidence>
<dbReference type="EMBL" id="JXJT01000007">
    <property type="protein sequence ID" value="PCS03893.1"/>
    <property type="molecule type" value="Genomic_DNA"/>
</dbReference>
<dbReference type="Pfam" id="PF00581">
    <property type="entry name" value="Rhodanese"/>
    <property type="match status" value="1"/>
</dbReference>
<keyword evidence="6" id="KW-1185">Reference proteome</keyword>
<dbReference type="GO" id="GO:0016740">
    <property type="term" value="F:transferase activity"/>
    <property type="evidence" value="ECO:0007669"/>
    <property type="project" value="UniProtKB-KW"/>
</dbReference>
<dbReference type="PANTHER" id="PTHR43031">
    <property type="entry name" value="FAD-DEPENDENT OXIDOREDUCTASE"/>
    <property type="match status" value="1"/>
</dbReference>
<dbReference type="InterPro" id="IPR050229">
    <property type="entry name" value="GlpE_sulfurtransferase"/>
</dbReference>
<dbReference type="PROSITE" id="PS50206">
    <property type="entry name" value="RHODANESE_3"/>
    <property type="match status" value="1"/>
</dbReference>
<feature type="domain" description="Rhodanese" evidence="2">
    <location>
        <begin position="42"/>
        <end position="127"/>
    </location>
</feature>
<dbReference type="InterPro" id="IPR001763">
    <property type="entry name" value="Rhodanese-like_dom"/>
</dbReference>
<feature type="transmembrane region" description="Helical" evidence="1">
    <location>
        <begin position="6"/>
        <end position="22"/>
    </location>
</feature>
<proteinExistence type="predicted"/>
<dbReference type="RefSeq" id="WP_244148286.1">
    <property type="nucleotide sequence ID" value="NZ_FPKS01000003.1"/>
</dbReference>
<name>A0A1K2H833_9LACT</name>
<keyword evidence="1" id="KW-0472">Membrane</keyword>
<evidence type="ECO:0000313" key="6">
    <source>
        <dbReference type="Proteomes" id="UP000218979"/>
    </source>
</evidence>
<evidence type="ECO:0000259" key="2">
    <source>
        <dbReference type="PROSITE" id="PS50206"/>
    </source>
</evidence>
<dbReference type="Proteomes" id="UP000218979">
    <property type="component" value="Unassembled WGS sequence"/>
</dbReference>
<protein>
    <submittedName>
        <fullName evidence="3">NADH dehydrogenase</fullName>
    </submittedName>
    <submittedName>
        <fullName evidence="4">Rhodanese-related sulfurtransferase</fullName>
    </submittedName>
</protein>
<organism evidence="4 5">
    <name type="scientific">Pseudolactococcus chungangensis CAU 28 = DSM 22330</name>
    <dbReference type="NCBI Taxonomy" id="1122154"/>
    <lineage>
        <taxon>Bacteria</taxon>
        <taxon>Bacillati</taxon>
        <taxon>Bacillota</taxon>
        <taxon>Bacilli</taxon>
        <taxon>Lactobacillales</taxon>
        <taxon>Streptococcaceae</taxon>
        <taxon>Pseudolactococcus</taxon>
    </lineage>
</organism>
<evidence type="ECO:0000313" key="3">
    <source>
        <dbReference type="EMBL" id="PCS03893.1"/>
    </source>
</evidence>
<dbReference type="STRING" id="1122154.SAMN02746068_00646"/>
<accession>A0A1K2H833</accession>
<dbReference type="Gene3D" id="3.40.250.10">
    <property type="entry name" value="Rhodanese-like domain"/>
    <property type="match status" value="1"/>
</dbReference>